<feature type="transmembrane region" description="Helical" evidence="1">
    <location>
        <begin position="30"/>
        <end position="53"/>
    </location>
</feature>
<accession>A0A9X2XB56</accession>
<evidence type="ECO:0000256" key="1">
    <source>
        <dbReference type="SAM" id="Phobius"/>
    </source>
</evidence>
<keyword evidence="1" id="KW-1133">Transmembrane helix</keyword>
<name>A0A9X2XB56_9HYPH</name>
<feature type="transmembrane region" description="Helical" evidence="1">
    <location>
        <begin position="59"/>
        <end position="80"/>
    </location>
</feature>
<dbReference type="Proteomes" id="UP001149009">
    <property type="component" value="Unassembled WGS sequence"/>
</dbReference>
<dbReference type="RefSeq" id="WP_261515887.1">
    <property type="nucleotide sequence ID" value="NZ_JAODNV010000012.1"/>
</dbReference>
<dbReference type="AlphaFoldDB" id="A0A9X2XB56"/>
<feature type="transmembrane region" description="Helical" evidence="1">
    <location>
        <begin position="155"/>
        <end position="173"/>
    </location>
</feature>
<keyword evidence="1" id="KW-0472">Membrane</keyword>
<proteinExistence type="predicted"/>
<keyword evidence="3" id="KW-1185">Reference proteome</keyword>
<keyword evidence="1" id="KW-0812">Transmembrane</keyword>
<dbReference type="EMBL" id="JAODNV010000012">
    <property type="protein sequence ID" value="MCT8990990.1"/>
    <property type="molecule type" value="Genomic_DNA"/>
</dbReference>
<comment type="caution">
    <text evidence="2">The sequence shown here is derived from an EMBL/GenBank/DDBJ whole genome shotgun (WGS) entry which is preliminary data.</text>
</comment>
<evidence type="ECO:0000313" key="2">
    <source>
        <dbReference type="EMBL" id="MCT8990990.1"/>
    </source>
</evidence>
<protein>
    <submittedName>
        <fullName evidence="2">Uncharacterized protein</fullName>
    </submittedName>
</protein>
<feature type="transmembrane region" description="Helical" evidence="1">
    <location>
        <begin position="92"/>
        <end position="113"/>
    </location>
</feature>
<reference evidence="2" key="1">
    <citation type="submission" date="2022-08" db="EMBL/GenBank/DDBJ databases">
        <title>Chelativorans sichuanense sp. nov., a paraffin oil-degrading bacterium isolated from a mixture of oil-based drill cuttings and paddy soil.</title>
        <authorList>
            <person name="Yu J."/>
            <person name="Liu H."/>
            <person name="Chen Q."/>
        </authorList>
    </citation>
    <scope>NUCLEOTIDE SEQUENCE</scope>
    <source>
        <strain evidence="2">SCAU 2101</strain>
    </source>
</reference>
<gene>
    <name evidence="2" type="ORF">NYR54_11925</name>
</gene>
<evidence type="ECO:0000313" key="3">
    <source>
        <dbReference type="Proteomes" id="UP001149009"/>
    </source>
</evidence>
<organism evidence="2 3">
    <name type="scientific">Chelativorans petroleitrophicus</name>
    <dbReference type="NCBI Taxonomy" id="2975484"/>
    <lineage>
        <taxon>Bacteria</taxon>
        <taxon>Pseudomonadati</taxon>
        <taxon>Pseudomonadota</taxon>
        <taxon>Alphaproteobacteria</taxon>
        <taxon>Hyphomicrobiales</taxon>
        <taxon>Phyllobacteriaceae</taxon>
        <taxon>Chelativorans</taxon>
    </lineage>
</organism>
<sequence length="176" mass="19035">MTGNTDILDHSAVGAPLKVRLRRAVPSPRTALAGALLWGLTISLSAYLGIAHWANPHHAALVVLLFGIGAALAFPAALFLSRLVAENKAPSGRFAAAFVMLALGTIAVTAILFALDYRIYYAAWHEEPFTRGWFVQFAFTVAGALYQFAVIGLRLYFPIGFAALFAASLWFALRVR</sequence>